<sequence length="219" mass="24715">MPVEIYYNLASPPSRAVLLLAKTLKIVPALHLVDILKGEQFNPDFTELNPQHTVPVLIDEGFIITESQASLIYLADIYDESKSVYPEDVEQTAVIHQRLYFNVGTIMRRLLGAYIMPVIFENKRKVDDENLTMLEEAFNTLNIYLDGQNWVAGDQITIADFSLIASVSTAEAVGFPVSKYPNVMAWLDRCKSTMTGYKEINQEGCDLMAQVYKAKMHSN</sequence>
<dbReference type="InterPro" id="IPR004046">
    <property type="entry name" value="GST_C"/>
</dbReference>
<gene>
    <name evidence="4" type="ORF">g.1366</name>
</gene>
<dbReference type="PROSITE" id="PS50404">
    <property type="entry name" value="GST_NTER"/>
    <property type="match status" value="1"/>
</dbReference>
<dbReference type="AlphaFoldDB" id="A0A1B6EFS7"/>
<dbReference type="PANTHER" id="PTHR43969">
    <property type="entry name" value="GLUTATHIONE S TRANSFERASE D10, ISOFORM A-RELATED"/>
    <property type="match status" value="1"/>
</dbReference>
<evidence type="ECO:0000313" key="4">
    <source>
        <dbReference type="EMBL" id="JAS36741.1"/>
    </source>
</evidence>
<dbReference type="SFLD" id="SFLDG01153">
    <property type="entry name" value="Main.4:_Theta-like"/>
    <property type="match status" value="1"/>
</dbReference>
<dbReference type="EMBL" id="GEDC01000557">
    <property type="protein sequence ID" value="JAS36741.1"/>
    <property type="molecule type" value="Transcribed_RNA"/>
</dbReference>
<dbReference type="InterPro" id="IPR036249">
    <property type="entry name" value="Thioredoxin-like_sf"/>
</dbReference>
<protein>
    <submittedName>
        <fullName evidence="4">Uncharacterized protein</fullName>
    </submittedName>
</protein>
<dbReference type="CDD" id="cd03177">
    <property type="entry name" value="GST_C_Delta_Epsilon"/>
    <property type="match status" value="1"/>
</dbReference>
<dbReference type="SFLD" id="SFLDS00019">
    <property type="entry name" value="Glutathione_Transferase_(cytos"/>
    <property type="match status" value="1"/>
</dbReference>
<dbReference type="InterPro" id="IPR004045">
    <property type="entry name" value="Glutathione_S-Trfase_N"/>
</dbReference>
<name>A0A1B6EFS7_9HEMI</name>
<evidence type="ECO:0000256" key="1">
    <source>
        <dbReference type="ARBA" id="ARBA00011738"/>
    </source>
</evidence>
<dbReference type="FunFam" id="1.20.1050.10:FF:000007">
    <property type="entry name" value="Glutathione S-transferase 1-1"/>
    <property type="match status" value="1"/>
</dbReference>
<dbReference type="InterPro" id="IPR040079">
    <property type="entry name" value="Glutathione_S-Trfase"/>
</dbReference>
<accession>A0A1B6EFS7</accession>
<dbReference type="Pfam" id="PF13409">
    <property type="entry name" value="GST_N_2"/>
    <property type="match status" value="1"/>
</dbReference>
<dbReference type="GO" id="GO:0006749">
    <property type="term" value="P:glutathione metabolic process"/>
    <property type="evidence" value="ECO:0007669"/>
    <property type="project" value="TreeGrafter"/>
</dbReference>
<dbReference type="Gene3D" id="1.20.1050.10">
    <property type="match status" value="1"/>
</dbReference>
<dbReference type="FunFam" id="3.40.30.10:FF:000034">
    <property type="entry name" value="glutathione S-transferase 1"/>
    <property type="match status" value="1"/>
</dbReference>
<evidence type="ECO:0000259" key="3">
    <source>
        <dbReference type="PROSITE" id="PS50405"/>
    </source>
</evidence>
<feature type="domain" description="GST C-terminal" evidence="3">
    <location>
        <begin position="88"/>
        <end position="211"/>
    </location>
</feature>
<dbReference type="Pfam" id="PF00043">
    <property type="entry name" value="GST_C"/>
    <property type="match status" value="1"/>
</dbReference>
<dbReference type="Gene3D" id="3.40.30.10">
    <property type="entry name" value="Glutaredoxin"/>
    <property type="match status" value="1"/>
</dbReference>
<feature type="domain" description="GST N-terminal" evidence="2">
    <location>
        <begin position="1"/>
        <end position="82"/>
    </location>
</feature>
<comment type="subunit">
    <text evidence="1">Homodimer.</text>
</comment>
<reference evidence="4" key="1">
    <citation type="submission" date="2015-12" db="EMBL/GenBank/DDBJ databases">
        <title>De novo transcriptome assembly of four potential Pierce s Disease insect vectors from Arizona vineyards.</title>
        <authorList>
            <person name="Tassone E.E."/>
        </authorList>
    </citation>
    <scope>NUCLEOTIDE SEQUENCE</scope>
</reference>
<dbReference type="InterPro" id="IPR010987">
    <property type="entry name" value="Glutathione-S-Trfase_C-like"/>
</dbReference>
<dbReference type="SUPFAM" id="SSF47616">
    <property type="entry name" value="GST C-terminal domain-like"/>
    <property type="match status" value="1"/>
</dbReference>
<dbReference type="PROSITE" id="PS50405">
    <property type="entry name" value="GST_CTER"/>
    <property type="match status" value="1"/>
</dbReference>
<dbReference type="PANTHER" id="PTHR43969:SF9">
    <property type="entry name" value="GLUTATHIONE S TRANSFERASE D10, ISOFORM A-RELATED"/>
    <property type="match status" value="1"/>
</dbReference>
<organism evidence="4">
    <name type="scientific">Clastoptera arizonana</name>
    <name type="common">Arizona spittle bug</name>
    <dbReference type="NCBI Taxonomy" id="38151"/>
    <lineage>
        <taxon>Eukaryota</taxon>
        <taxon>Metazoa</taxon>
        <taxon>Ecdysozoa</taxon>
        <taxon>Arthropoda</taxon>
        <taxon>Hexapoda</taxon>
        <taxon>Insecta</taxon>
        <taxon>Pterygota</taxon>
        <taxon>Neoptera</taxon>
        <taxon>Paraneoptera</taxon>
        <taxon>Hemiptera</taxon>
        <taxon>Auchenorrhyncha</taxon>
        <taxon>Cercopoidea</taxon>
        <taxon>Clastopteridae</taxon>
        <taxon>Clastoptera</taxon>
    </lineage>
</organism>
<dbReference type="GO" id="GO:0004364">
    <property type="term" value="F:glutathione transferase activity"/>
    <property type="evidence" value="ECO:0007669"/>
    <property type="project" value="TreeGrafter"/>
</dbReference>
<dbReference type="SUPFAM" id="SSF52833">
    <property type="entry name" value="Thioredoxin-like"/>
    <property type="match status" value="1"/>
</dbReference>
<dbReference type="SFLD" id="SFLDG00358">
    <property type="entry name" value="Main_(cytGST)"/>
    <property type="match status" value="1"/>
</dbReference>
<dbReference type="InterPro" id="IPR036282">
    <property type="entry name" value="Glutathione-S-Trfase_C_sf"/>
</dbReference>
<evidence type="ECO:0000259" key="2">
    <source>
        <dbReference type="PROSITE" id="PS50404"/>
    </source>
</evidence>
<proteinExistence type="predicted"/>